<feature type="region of interest" description="Disordered" evidence="1">
    <location>
        <begin position="41"/>
        <end position="77"/>
    </location>
</feature>
<sequence length="77" mass="8767">MCSCGRIYVGATCRPIRERVAEPKSACRDFWVHKSELTEHRPETGHEIESSQTARFADPGLSAAKRKMREATETDRM</sequence>
<comment type="caution">
    <text evidence="2">The sequence shown here is derived from an EMBL/GenBank/DDBJ whole genome shotgun (WGS) entry which is preliminary data.</text>
</comment>
<name>A0A448XQC3_9PLAT</name>
<dbReference type="EMBL" id="CAAALY010273408">
    <property type="protein sequence ID" value="VEL42252.1"/>
    <property type="molecule type" value="Genomic_DNA"/>
</dbReference>
<protein>
    <submittedName>
        <fullName evidence="2">Uncharacterized protein</fullName>
    </submittedName>
</protein>
<keyword evidence="3" id="KW-1185">Reference proteome</keyword>
<evidence type="ECO:0000313" key="3">
    <source>
        <dbReference type="Proteomes" id="UP000784294"/>
    </source>
</evidence>
<accession>A0A448XQC3</accession>
<dbReference type="AlphaFoldDB" id="A0A448XQC3"/>
<proteinExistence type="predicted"/>
<gene>
    <name evidence="2" type="ORF">PXEA_LOCUS35692</name>
</gene>
<evidence type="ECO:0000313" key="2">
    <source>
        <dbReference type="EMBL" id="VEL42252.1"/>
    </source>
</evidence>
<evidence type="ECO:0000256" key="1">
    <source>
        <dbReference type="SAM" id="MobiDB-lite"/>
    </source>
</evidence>
<reference evidence="2" key="1">
    <citation type="submission" date="2018-11" db="EMBL/GenBank/DDBJ databases">
        <authorList>
            <consortium name="Pathogen Informatics"/>
        </authorList>
    </citation>
    <scope>NUCLEOTIDE SEQUENCE</scope>
</reference>
<dbReference type="Proteomes" id="UP000784294">
    <property type="component" value="Unassembled WGS sequence"/>
</dbReference>
<dbReference type="OrthoDB" id="6274432at2759"/>
<organism evidence="2 3">
    <name type="scientific">Protopolystoma xenopodis</name>
    <dbReference type="NCBI Taxonomy" id="117903"/>
    <lineage>
        <taxon>Eukaryota</taxon>
        <taxon>Metazoa</taxon>
        <taxon>Spiralia</taxon>
        <taxon>Lophotrochozoa</taxon>
        <taxon>Platyhelminthes</taxon>
        <taxon>Monogenea</taxon>
        <taxon>Polyopisthocotylea</taxon>
        <taxon>Polystomatidea</taxon>
        <taxon>Polystomatidae</taxon>
        <taxon>Protopolystoma</taxon>
    </lineage>
</organism>